<accession>A0A365GVK2</accession>
<gene>
    <name evidence="4" type="ORF">DPM19_33220</name>
</gene>
<proteinExistence type="predicted"/>
<evidence type="ECO:0000256" key="2">
    <source>
        <dbReference type="SAM" id="MobiDB-lite"/>
    </source>
</evidence>
<keyword evidence="5" id="KW-1185">Reference proteome</keyword>
<evidence type="ECO:0000313" key="5">
    <source>
        <dbReference type="Proteomes" id="UP000251891"/>
    </source>
</evidence>
<dbReference type="InterPro" id="IPR007527">
    <property type="entry name" value="Znf_SWIM"/>
</dbReference>
<dbReference type="RefSeq" id="WP_111872069.1">
    <property type="nucleotide sequence ID" value="NZ_QLYX01000024.1"/>
</dbReference>
<dbReference type="EMBL" id="QLYX01000024">
    <property type="protein sequence ID" value="RAY10829.1"/>
    <property type="molecule type" value="Genomic_DNA"/>
</dbReference>
<dbReference type="Pfam" id="PF04434">
    <property type="entry name" value="SWIM"/>
    <property type="match status" value="1"/>
</dbReference>
<evidence type="ECO:0000259" key="3">
    <source>
        <dbReference type="PROSITE" id="PS50966"/>
    </source>
</evidence>
<protein>
    <recommendedName>
        <fullName evidence="3">SWIM-type domain-containing protein</fullName>
    </recommendedName>
</protein>
<evidence type="ECO:0000313" key="4">
    <source>
        <dbReference type="EMBL" id="RAY10829.1"/>
    </source>
</evidence>
<feature type="domain" description="SWIM-type" evidence="3">
    <location>
        <begin position="128"/>
        <end position="163"/>
    </location>
</feature>
<name>A0A365GVK2_9ACTN</name>
<keyword evidence="1" id="KW-0863">Zinc-finger</keyword>
<comment type="caution">
    <text evidence="4">The sequence shown here is derived from an EMBL/GenBank/DDBJ whole genome shotgun (WGS) entry which is preliminary data.</text>
</comment>
<feature type="compositionally biased region" description="Pro residues" evidence="2">
    <location>
        <begin position="214"/>
        <end position="227"/>
    </location>
</feature>
<dbReference type="PROSITE" id="PS50966">
    <property type="entry name" value="ZF_SWIM"/>
    <property type="match status" value="1"/>
</dbReference>
<keyword evidence="1" id="KW-0479">Metal-binding</keyword>
<dbReference type="AlphaFoldDB" id="A0A365GVK2"/>
<dbReference type="PANTHER" id="PTHR38133">
    <property type="entry name" value="SLR1429 PROTEIN"/>
    <property type="match status" value="1"/>
</dbReference>
<dbReference type="OrthoDB" id="188274at2"/>
<organism evidence="4 5">
    <name type="scientific">Actinomadura craniellae</name>
    <dbReference type="NCBI Taxonomy" id="2231787"/>
    <lineage>
        <taxon>Bacteria</taxon>
        <taxon>Bacillati</taxon>
        <taxon>Actinomycetota</taxon>
        <taxon>Actinomycetes</taxon>
        <taxon>Streptosporangiales</taxon>
        <taxon>Thermomonosporaceae</taxon>
        <taxon>Actinomadura</taxon>
    </lineage>
</organism>
<dbReference type="PANTHER" id="PTHR38133:SF1">
    <property type="entry name" value="SLR1429 PROTEIN"/>
    <property type="match status" value="1"/>
</dbReference>
<sequence>MTEGEEEARGFPAFPPVRGGRGPFARSWWGRAWLRALEDTSLAAEPLARGRRYASTGRVGPITISPGRIAAPVRGADEDLHRTVVFVERLSDAEWERLLTEVAGRAGHIAALLDRDMPRELVAAAGEADVRLLPGLGDLEPECDCPGWEHPCEHAAALCYQAAWLLDRDPFVLLLMRGRGERELVGELRRRNAPDPAGPAVPGVAAAAAYARPVPAPPDPLPPPGPRGPLRVPAGPGVDPAALDALAASAAVRARALLAGGRPAGLDGLLGG</sequence>
<dbReference type="GO" id="GO:0008270">
    <property type="term" value="F:zinc ion binding"/>
    <property type="evidence" value="ECO:0007669"/>
    <property type="project" value="UniProtKB-KW"/>
</dbReference>
<reference evidence="4 5" key="1">
    <citation type="submission" date="2018-06" db="EMBL/GenBank/DDBJ databases">
        <title>Actinomadura craniellae sp. nov. isolated from marine sponge Craniella sp.</title>
        <authorList>
            <person name="Li L."/>
            <person name="Xu Q.H."/>
            <person name="Lin H.W."/>
            <person name="Lu Y.H."/>
        </authorList>
    </citation>
    <scope>NUCLEOTIDE SEQUENCE [LARGE SCALE GENOMIC DNA]</scope>
    <source>
        <strain evidence="4 5">LHW63021</strain>
    </source>
</reference>
<feature type="region of interest" description="Disordered" evidence="2">
    <location>
        <begin position="212"/>
        <end position="236"/>
    </location>
</feature>
<keyword evidence="1" id="KW-0862">Zinc</keyword>
<dbReference type="Proteomes" id="UP000251891">
    <property type="component" value="Unassembled WGS sequence"/>
</dbReference>
<evidence type="ECO:0000256" key="1">
    <source>
        <dbReference type="PROSITE-ProRule" id="PRU00325"/>
    </source>
</evidence>